<gene>
    <name evidence="2" type="ORF">SADUNF_Sadunf19G0084100</name>
</gene>
<feature type="chain" id="PRO_5032721627" evidence="1">
    <location>
        <begin position="24"/>
        <end position="125"/>
    </location>
</feature>
<keyword evidence="1" id="KW-0732">Signal</keyword>
<accession>A0A835J667</accession>
<proteinExistence type="predicted"/>
<keyword evidence="3" id="KW-1185">Reference proteome</keyword>
<name>A0A835J667_9ROSI</name>
<evidence type="ECO:0000313" key="3">
    <source>
        <dbReference type="Proteomes" id="UP000657918"/>
    </source>
</evidence>
<organism evidence="2 3">
    <name type="scientific">Salix dunnii</name>
    <dbReference type="NCBI Taxonomy" id="1413687"/>
    <lineage>
        <taxon>Eukaryota</taxon>
        <taxon>Viridiplantae</taxon>
        <taxon>Streptophyta</taxon>
        <taxon>Embryophyta</taxon>
        <taxon>Tracheophyta</taxon>
        <taxon>Spermatophyta</taxon>
        <taxon>Magnoliopsida</taxon>
        <taxon>eudicotyledons</taxon>
        <taxon>Gunneridae</taxon>
        <taxon>Pentapetalae</taxon>
        <taxon>rosids</taxon>
        <taxon>fabids</taxon>
        <taxon>Malpighiales</taxon>
        <taxon>Salicaceae</taxon>
        <taxon>Saliceae</taxon>
        <taxon>Salix</taxon>
    </lineage>
</organism>
<reference evidence="2 3" key="1">
    <citation type="submission" date="2020-10" db="EMBL/GenBank/DDBJ databases">
        <title>Plant Genome Project.</title>
        <authorList>
            <person name="Zhang R.-G."/>
        </authorList>
    </citation>
    <scope>NUCLEOTIDE SEQUENCE [LARGE SCALE GENOMIC DNA]</scope>
    <source>
        <strain evidence="2">FAFU-HL-1</strain>
        <tissue evidence="2">Leaf</tissue>
    </source>
</reference>
<comment type="caution">
    <text evidence="2">The sequence shown here is derived from an EMBL/GenBank/DDBJ whole genome shotgun (WGS) entry which is preliminary data.</text>
</comment>
<sequence length="125" mass="13986">MTTPTTLTFVYVASSIHLISIVALTNDCSTHLNADNYLLWRDQITPLLICNDLNDHLQKPSLLTDLAIGVTLLKGLVKENIYQILVHELSYCLRKFSYSNTTIYAHTAKVAPSSTLHHWLGHPGL</sequence>
<protein>
    <submittedName>
        <fullName evidence="2">Uncharacterized protein</fullName>
    </submittedName>
</protein>
<dbReference type="Proteomes" id="UP000657918">
    <property type="component" value="Unassembled WGS sequence"/>
</dbReference>
<dbReference type="EMBL" id="JADGMS010000019">
    <property type="protein sequence ID" value="KAF9661585.1"/>
    <property type="molecule type" value="Genomic_DNA"/>
</dbReference>
<evidence type="ECO:0000313" key="2">
    <source>
        <dbReference type="EMBL" id="KAF9661585.1"/>
    </source>
</evidence>
<evidence type="ECO:0000256" key="1">
    <source>
        <dbReference type="SAM" id="SignalP"/>
    </source>
</evidence>
<feature type="signal peptide" evidence="1">
    <location>
        <begin position="1"/>
        <end position="23"/>
    </location>
</feature>
<dbReference type="AlphaFoldDB" id="A0A835J667"/>